<evidence type="ECO:0000256" key="1">
    <source>
        <dbReference type="SAM" id="Phobius"/>
    </source>
</evidence>
<organism evidence="2">
    <name type="scientific">marine sediment metagenome</name>
    <dbReference type="NCBI Taxonomy" id="412755"/>
    <lineage>
        <taxon>unclassified sequences</taxon>
        <taxon>metagenomes</taxon>
        <taxon>ecological metagenomes</taxon>
    </lineage>
</organism>
<keyword evidence="1" id="KW-0472">Membrane</keyword>
<keyword evidence="1" id="KW-1133">Transmembrane helix</keyword>
<dbReference type="AlphaFoldDB" id="A0A0F9C7P7"/>
<feature type="transmembrane region" description="Helical" evidence="1">
    <location>
        <begin position="56"/>
        <end position="76"/>
    </location>
</feature>
<comment type="caution">
    <text evidence="2">The sequence shown here is derived from an EMBL/GenBank/DDBJ whole genome shotgun (WGS) entry which is preliminary data.</text>
</comment>
<proteinExistence type="predicted"/>
<feature type="transmembrane region" description="Helical" evidence="1">
    <location>
        <begin position="15"/>
        <end position="44"/>
    </location>
</feature>
<name>A0A0F9C7P7_9ZZZZ</name>
<accession>A0A0F9C7P7</accession>
<reference evidence="2" key="1">
    <citation type="journal article" date="2015" name="Nature">
        <title>Complex archaea that bridge the gap between prokaryotes and eukaryotes.</title>
        <authorList>
            <person name="Spang A."/>
            <person name="Saw J.H."/>
            <person name="Jorgensen S.L."/>
            <person name="Zaremba-Niedzwiedzka K."/>
            <person name="Martijn J."/>
            <person name="Lind A.E."/>
            <person name="van Eijk R."/>
            <person name="Schleper C."/>
            <person name="Guy L."/>
            <person name="Ettema T.J."/>
        </authorList>
    </citation>
    <scope>NUCLEOTIDE SEQUENCE</scope>
</reference>
<evidence type="ECO:0000313" key="2">
    <source>
        <dbReference type="EMBL" id="KKL45393.1"/>
    </source>
</evidence>
<gene>
    <name evidence="2" type="ORF">LCGC14_2356120</name>
</gene>
<dbReference type="EMBL" id="LAZR01034406">
    <property type="protein sequence ID" value="KKL45393.1"/>
    <property type="molecule type" value="Genomic_DNA"/>
</dbReference>
<sequence>MLVHLEGVEMGIGELIAGIINLGLASLFAVFLYVILLASLIYGLYQERGHGTRKHLIIAIILVSILFIPSIIFFAVSGL</sequence>
<protein>
    <submittedName>
        <fullName evidence="2">Uncharacterized protein</fullName>
    </submittedName>
</protein>
<keyword evidence="1" id="KW-0812">Transmembrane</keyword>